<evidence type="ECO:0000313" key="2">
    <source>
        <dbReference type="EMBL" id="KAF7431764.1"/>
    </source>
</evidence>
<dbReference type="EMBL" id="JACSDY010000003">
    <property type="protein sequence ID" value="KAF7431764.1"/>
    <property type="molecule type" value="Genomic_DNA"/>
</dbReference>
<reference evidence="2" key="1">
    <citation type="journal article" date="2020" name="G3 (Bethesda)">
        <title>High-Quality Assemblies for Three Invasive Social Wasps from the &lt;i&gt;Vespula&lt;/i&gt; Genus.</title>
        <authorList>
            <person name="Harrop T.W.R."/>
            <person name="Guhlin J."/>
            <person name="McLaughlin G.M."/>
            <person name="Permina E."/>
            <person name="Stockwell P."/>
            <person name="Gilligan J."/>
            <person name="Le Lec M.F."/>
            <person name="Gruber M.A.M."/>
            <person name="Quinn O."/>
            <person name="Lovegrove M."/>
            <person name="Duncan E.J."/>
            <person name="Remnant E.J."/>
            <person name="Van Eeckhoven J."/>
            <person name="Graham B."/>
            <person name="Knapp R.A."/>
            <person name="Langford K.W."/>
            <person name="Kronenberg Z."/>
            <person name="Press M.O."/>
            <person name="Eacker S.M."/>
            <person name="Wilson-Rankin E.E."/>
            <person name="Purcell J."/>
            <person name="Lester P.J."/>
            <person name="Dearden P.K."/>
        </authorList>
    </citation>
    <scope>NUCLEOTIDE SEQUENCE</scope>
    <source>
        <strain evidence="2">Volc-1</strain>
    </source>
</reference>
<gene>
    <name evidence="2" type="ORF">H0235_004688</name>
</gene>
<comment type="caution">
    <text evidence="2">The sequence shown here is derived from an EMBL/GenBank/DDBJ whole genome shotgun (WGS) entry which is preliminary data.</text>
</comment>
<feature type="region of interest" description="Disordered" evidence="1">
    <location>
        <begin position="1"/>
        <end position="30"/>
    </location>
</feature>
<evidence type="ECO:0000256" key="1">
    <source>
        <dbReference type="SAM" id="MobiDB-lite"/>
    </source>
</evidence>
<dbReference type="AlphaFoldDB" id="A0A834UCY4"/>
<evidence type="ECO:0000313" key="3">
    <source>
        <dbReference type="Proteomes" id="UP000600918"/>
    </source>
</evidence>
<proteinExistence type="predicted"/>
<keyword evidence="3" id="KW-1185">Reference proteome</keyword>
<feature type="compositionally biased region" description="Polar residues" evidence="1">
    <location>
        <begin position="1"/>
        <end position="16"/>
    </location>
</feature>
<dbReference type="Proteomes" id="UP000600918">
    <property type="component" value="Unassembled WGS sequence"/>
</dbReference>
<name>A0A834UCY4_VESPE</name>
<sequence>MRTSTAKGITSKTTTKVGDEKDKGRSGVAAGDEPNFVLVFVFLVWLVTENERLLVTREKGSSCWGSYEAPGGTYAFLAKLGSALFPYCIRVGTHSARC</sequence>
<accession>A0A834UCY4</accession>
<organism evidence="2 3">
    <name type="scientific">Vespula pensylvanica</name>
    <name type="common">Western yellow jacket</name>
    <name type="synonym">Wasp</name>
    <dbReference type="NCBI Taxonomy" id="30213"/>
    <lineage>
        <taxon>Eukaryota</taxon>
        <taxon>Metazoa</taxon>
        <taxon>Ecdysozoa</taxon>
        <taxon>Arthropoda</taxon>
        <taxon>Hexapoda</taxon>
        <taxon>Insecta</taxon>
        <taxon>Pterygota</taxon>
        <taxon>Neoptera</taxon>
        <taxon>Endopterygota</taxon>
        <taxon>Hymenoptera</taxon>
        <taxon>Apocrita</taxon>
        <taxon>Aculeata</taxon>
        <taxon>Vespoidea</taxon>
        <taxon>Vespidae</taxon>
        <taxon>Vespinae</taxon>
        <taxon>Vespula</taxon>
    </lineage>
</organism>
<protein>
    <submittedName>
        <fullName evidence="2">Uncharacterized protein</fullName>
    </submittedName>
</protein>